<evidence type="ECO:0000313" key="2">
    <source>
        <dbReference type="EMBL" id="MDQ0443474.1"/>
    </source>
</evidence>
<dbReference type="SUPFAM" id="SSF46894">
    <property type="entry name" value="C-terminal effector domain of the bipartite response regulators"/>
    <property type="match status" value="1"/>
</dbReference>
<keyword evidence="2" id="KW-0238">DNA-binding</keyword>
<accession>A0ABU0HPN1</accession>
<dbReference type="EMBL" id="JAUSVV010000006">
    <property type="protein sequence ID" value="MDQ0443474.1"/>
    <property type="molecule type" value="Genomic_DNA"/>
</dbReference>
<gene>
    <name evidence="2" type="ORF">QO016_002977</name>
</gene>
<dbReference type="RefSeq" id="WP_238249353.1">
    <property type="nucleotide sequence ID" value="NZ_BPQX01000029.1"/>
</dbReference>
<dbReference type="Gene3D" id="1.10.10.10">
    <property type="entry name" value="Winged helix-like DNA-binding domain superfamily/Winged helix DNA-binding domain"/>
    <property type="match status" value="1"/>
</dbReference>
<dbReference type="SMART" id="SM00421">
    <property type="entry name" value="HTH_LUXR"/>
    <property type="match status" value="1"/>
</dbReference>
<reference evidence="2 3" key="1">
    <citation type="submission" date="2023-07" db="EMBL/GenBank/DDBJ databases">
        <title>Genomic Encyclopedia of Type Strains, Phase IV (KMG-IV): sequencing the most valuable type-strain genomes for metagenomic binning, comparative biology and taxonomic classification.</title>
        <authorList>
            <person name="Goeker M."/>
        </authorList>
    </citation>
    <scope>NUCLEOTIDE SEQUENCE [LARGE SCALE GENOMIC DNA]</scope>
    <source>
        <strain evidence="2 3">DSM 19562</strain>
    </source>
</reference>
<keyword evidence="3" id="KW-1185">Reference proteome</keyword>
<evidence type="ECO:0000313" key="3">
    <source>
        <dbReference type="Proteomes" id="UP001236369"/>
    </source>
</evidence>
<dbReference type="InterPro" id="IPR016032">
    <property type="entry name" value="Sig_transdc_resp-reg_C-effctor"/>
</dbReference>
<sequence>MSIEFETLVDRVYEAAAVPGLWPATLAELSSYGEGGGALLFTSQGQDFRFIASPELDGFMTEFMAGGWVAHNDRPARLFAKQHAGFLTDLDVYTREEIDRNPLFTDFLRPRGLGWGAASAISVPSGERIVFDVERAFADGPVPASVVERLNAVRPHLARAAALSARLHLQAVQGAVDVLASVGLPAAVLGRQGQALAMNQGCQALLGTTLREGGRFGLADTGADKLLAEALDCVAAAPLLSARSIPMPAREDEPPAVVHVLPLRRSARDLFTAASAIVIITPLTQRQLPGLSVLEGLFDLTPAEARVARGIVGCQKVDQIAKEAGTSAQTVRSQLKSVMAKTGVGRQAELVRLLSGTVLAAP</sequence>
<organism evidence="2 3">
    <name type="scientific">Methylobacterium persicinum</name>
    <dbReference type="NCBI Taxonomy" id="374426"/>
    <lineage>
        <taxon>Bacteria</taxon>
        <taxon>Pseudomonadati</taxon>
        <taxon>Pseudomonadota</taxon>
        <taxon>Alphaproteobacteria</taxon>
        <taxon>Hyphomicrobiales</taxon>
        <taxon>Methylobacteriaceae</taxon>
        <taxon>Methylobacterium</taxon>
    </lineage>
</organism>
<dbReference type="Proteomes" id="UP001236369">
    <property type="component" value="Unassembled WGS sequence"/>
</dbReference>
<dbReference type="InterPro" id="IPR000792">
    <property type="entry name" value="Tscrpt_reg_LuxR_C"/>
</dbReference>
<evidence type="ECO:0000259" key="1">
    <source>
        <dbReference type="SMART" id="SM00421"/>
    </source>
</evidence>
<dbReference type="InterPro" id="IPR036388">
    <property type="entry name" value="WH-like_DNA-bd_sf"/>
</dbReference>
<proteinExistence type="predicted"/>
<protein>
    <submittedName>
        <fullName evidence="2">DNA-binding CsgD family transcriptional regulator/PAS domain-containing protein</fullName>
    </submittedName>
</protein>
<comment type="caution">
    <text evidence="2">The sequence shown here is derived from an EMBL/GenBank/DDBJ whole genome shotgun (WGS) entry which is preliminary data.</text>
</comment>
<dbReference type="GO" id="GO:0003677">
    <property type="term" value="F:DNA binding"/>
    <property type="evidence" value="ECO:0007669"/>
    <property type="project" value="UniProtKB-KW"/>
</dbReference>
<name>A0ABU0HPN1_9HYPH</name>
<feature type="domain" description="HTH luxR-type" evidence="1">
    <location>
        <begin position="297"/>
        <end position="354"/>
    </location>
</feature>